<reference evidence="2 3" key="1">
    <citation type="journal article" date="2016" name="Int. J. Syst. Evol. Microbiol.">
        <title>Streptococcuspantholopis sp. nov., isolated from faeces of the Tibetan antelope (Pantholops hodgsonii).</title>
        <authorList>
            <person name="Bai X."/>
            <person name="Xiong Y."/>
            <person name="Lu S."/>
            <person name="Jin D."/>
            <person name="Lai X."/>
            <person name="Yang J."/>
            <person name="Niu L."/>
            <person name="Hu S."/>
            <person name="Meng X."/>
            <person name="Pu J."/>
            <person name="Ye C."/>
            <person name="Xu J."/>
        </authorList>
    </citation>
    <scope>NUCLEOTIDE SEQUENCE [LARGE SCALE GENOMIC DNA]</scope>
    <source>
        <strain evidence="2 3">TA 26</strain>
    </source>
</reference>
<dbReference type="KEGG" id="spat:A0O21_05185"/>
<feature type="transmembrane region" description="Helical" evidence="1">
    <location>
        <begin position="225"/>
        <end position="243"/>
    </location>
</feature>
<feature type="transmembrane region" description="Helical" evidence="1">
    <location>
        <begin position="178"/>
        <end position="195"/>
    </location>
</feature>
<name>A0A172Q7R7_9STRE</name>
<sequence length="390" mass="44130">MVNAQTRLDFLRTDELLFFMSFVPYLIIEMFGTTMFPMPYFLHSVAKAVLIFAVISIFFKKTWSVYFFLVSAIFSLTGILVWNATSDTGVLALTILMMGAYKIDVRKIITVYLIIAGFITALAFAFSLLDLIPNLQYIRPDTGAVRNSFGIIYPTDFAAHIFYLYLFSAYLFLWKRPWLLSVIGVLTALFLIRFSDARLDALTILITAVIFVVIRYLQKGRFHKILSLSALTTVFLAYLSYYLTAHFNARQGLYARINGLTSGRLSLGKSALDLYGIKPFGQVIEFIGNGGSTETVSNYNFVDSSYLKVMLLYGSVFIILFVALTTVRSIQSVTSNDYYTLAVLIAVAINSMVAHHLIEPYYNVFSILLLADFVQDRDRRIKSVYLTDVT</sequence>
<evidence type="ECO:0000313" key="3">
    <source>
        <dbReference type="Proteomes" id="UP000077317"/>
    </source>
</evidence>
<keyword evidence="3" id="KW-1185">Reference proteome</keyword>
<keyword evidence="1" id="KW-1133">Transmembrane helix</keyword>
<dbReference type="Proteomes" id="UP000077317">
    <property type="component" value="Chromosome"/>
</dbReference>
<organism evidence="2 3">
    <name type="scientific">Streptococcus pantholopis</name>
    <dbReference type="NCBI Taxonomy" id="1811193"/>
    <lineage>
        <taxon>Bacteria</taxon>
        <taxon>Bacillati</taxon>
        <taxon>Bacillota</taxon>
        <taxon>Bacilli</taxon>
        <taxon>Lactobacillales</taxon>
        <taxon>Streptococcaceae</taxon>
        <taxon>Streptococcus</taxon>
    </lineage>
</organism>
<dbReference type="STRING" id="1811193.A0O21_05185"/>
<gene>
    <name evidence="2" type="ORF">A0O21_05185</name>
</gene>
<dbReference type="EMBL" id="CP014699">
    <property type="protein sequence ID" value="AND79462.1"/>
    <property type="molecule type" value="Genomic_DNA"/>
</dbReference>
<feature type="transmembrane region" description="Helical" evidence="1">
    <location>
        <begin position="108"/>
        <end position="129"/>
    </location>
</feature>
<proteinExistence type="predicted"/>
<feature type="transmembrane region" description="Helical" evidence="1">
    <location>
        <begin position="338"/>
        <end position="358"/>
    </location>
</feature>
<feature type="transmembrane region" description="Helical" evidence="1">
    <location>
        <begin position="149"/>
        <end position="173"/>
    </location>
</feature>
<feature type="transmembrane region" description="Helical" evidence="1">
    <location>
        <begin position="65"/>
        <end position="96"/>
    </location>
</feature>
<feature type="transmembrane region" description="Helical" evidence="1">
    <location>
        <begin position="306"/>
        <end position="326"/>
    </location>
</feature>
<dbReference type="AlphaFoldDB" id="A0A172Q7R7"/>
<keyword evidence="1" id="KW-0812">Transmembrane</keyword>
<evidence type="ECO:0008006" key="4">
    <source>
        <dbReference type="Google" id="ProtNLM"/>
    </source>
</evidence>
<dbReference type="OrthoDB" id="2085113at2"/>
<feature type="transmembrane region" description="Helical" evidence="1">
    <location>
        <begin position="201"/>
        <end position="218"/>
    </location>
</feature>
<accession>A0A172Q7R7</accession>
<evidence type="ECO:0000313" key="2">
    <source>
        <dbReference type="EMBL" id="AND79462.1"/>
    </source>
</evidence>
<evidence type="ECO:0000256" key="1">
    <source>
        <dbReference type="SAM" id="Phobius"/>
    </source>
</evidence>
<feature type="transmembrane region" description="Helical" evidence="1">
    <location>
        <begin position="16"/>
        <end position="33"/>
    </location>
</feature>
<protein>
    <recommendedName>
        <fullName evidence="4">Polymerase</fullName>
    </recommendedName>
</protein>
<dbReference type="RefSeq" id="WP_067062316.1">
    <property type="nucleotide sequence ID" value="NZ_CP014699.1"/>
</dbReference>
<reference evidence="3" key="2">
    <citation type="submission" date="2016-03" db="EMBL/GenBank/DDBJ databases">
        <title>Streptococcus antelopensis sp. nov., isolated from the feces of the Tibetan antelope (Pantholops hodgsonii) in Hoh Xil National Nature Reserve, Qinghai, China.</title>
        <authorList>
            <person name="Bai X."/>
        </authorList>
    </citation>
    <scope>NUCLEOTIDE SEQUENCE [LARGE SCALE GENOMIC DNA]</scope>
    <source>
        <strain evidence="3">TA 26</strain>
    </source>
</reference>
<feature type="transmembrane region" description="Helical" evidence="1">
    <location>
        <begin position="40"/>
        <end position="59"/>
    </location>
</feature>
<keyword evidence="1" id="KW-0472">Membrane</keyword>